<dbReference type="InterPro" id="IPR002108">
    <property type="entry name" value="ADF-H"/>
</dbReference>
<proteinExistence type="predicted"/>
<dbReference type="GO" id="GO:0003779">
    <property type="term" value="F:actin binding"/>
    <property type="evidence" value="ECO:0007669"/>
    <property type="project" value="InterPro"/>
</dbReference>
<feature type="domain" description="ADF-H" evidence="1">
    <location>
        <begin position="1"/>
        <end position="71"/>
    </location>
</feature>
<dbReference type="OrthoDB" id="10249245at2759"/>
<accession>A0A6A5BVK4</accession>
<dbReference type="InterPro" id="IPR029006">
    <property type="entry name" value="ADF-H/Gelsolin-like_dom_sf"/>
</dbReference>
<sequence>MPKSQEFAAREGSRTKVVFVVWCPSTVSVKQKFELAATTKTVKEKLNGIFVTHNATSKADLEEQRFVERCLSIMK</sequence>
<dbReference type="EMBL" id="VFQX01000029">
    <property type="protein sequence ID" value="KAF0978451.1"/>
    <property type="molecule type" value="Genomic_DNA"/>
</dbReference>
<dbReference type="SUPFAM" id="SSF55753">
    <property type="entry name" value="Actin depolymerizing proteins"/>
    <property type="match status" value="1"/>
</dbReference>
<keyword evidence="3" id="KW-1185">Reference proteome</keyword>
<dbReference type="Pfam" id="PF00241">
    <property type="entry name" value="Cofilin_ADF"/>
    <property type="match status" value="1"/>
</dbReference>
<dbReference type="RefSeq" id="XP_044563164.1">
    <property type="nucleotide sequence ID" value="XM_044705447.1"/>
</dbReference>
<protein>
    <recommendedName>
        <fullName evidence="1">ADF-H domain-containing protein</fullName>
    </recommendedName>
</protein>
<dbReference type="Proteomes" id="UP000444721">
    <property type="component" value="Unassembled WGS sequence"/>
</dbReference>
<dbReference type="Gene3D" id="3.40.20.10">
    <property type="entry name" value="Severin"/>
    <property type="match status" value="1"/>
</dbReference>
<evidence type="ECO:0000313" key="2">
    <source>
        <dbReference type="EMBL" id="KAF0978451.1"/>
    </source>
</evidence>
<dbReference type="VEuPathDB" id="AmoebaDB:FDP41_002271"/>
<reference evidence="2 3" key="1">
    <citation type="journal article" date="2019" name="Sci. Rep.">
        <title>Nanopore sequencing improves the draft genome of the human pathogenic amoeba Naegleria fowleri.</title>
        <authorList>
            <person name="Liechti N."/>
            <person name="Schurch N."/>
            <person name="Bruggmann R."/>
            <person name="Wittwer M."/>
        </authorList>
    </citation>
    <scope>NUCLEOTIDE SEQUENCE [LARGE SCALE GENOMIC DNA]</scope>
    <source>
        <strain evidence="2 3">ATCC 30894</strain>
    </source>
</reference>
<evidence type="ECO:0000259" key="1">
    <source>
        <dbReference type="PROSITE" id="PS51263"/>
    </source>
</evidence>
<name>A0A6A5BVK4_NAEFO</name>
<dbReference type="AlphaFoldDB" id="A0A6A5BVK4"/>
<dbReference type="PROSITE" id="PS51263">
    <property type="entry name" value="ADF_H"/>
    <property type="match status" value="1"/>
</dbReference>
<comment type="caution">
    <text evidence="2">The sequence shown here is derived from an EMBL/GenBank/DDBJ whole genome shotgun (WGS) entry which is preliminary data.</text>
</comment>
<dbReference type="VEuPathDB" id="AmoebaDB:NfTy_042890"/>
<dbReference type="GeneID" id="68109489"/>
<organism evidence="2 3">
    <name type="scientific">Naegleria fowleri</name>
    <name type="common">Brain eating amoeba</name>
    <dbReference type="NCBI Taxonomy" id="5763"/>
    <lineage>
        <taxon>Eukaryota</taxon>
        <taxon>Discoba</taxon>
        <taxon>Heterolobosea</taxon>
        <taxon>Tetramitia</taxon>
        <taxon>Eutetramitia</taxon>
        <taxon>Vahlkampfiidae</taxon>
        <taxon>Naegleria</taxon>
    </lineage>
</organism>
<gene>
    <name evidence="2" type="ORF">FDP41_002271</name>
</gene>
<dbReference type="VEuPathDB" id="AmoebaDB:NF0087680"/>
<evidence type="ECO:0000313" key="3">
    <source>
        <dbReference type="Proteomes" id="UP000444721"/>
    </source>
</evidence>